<evidence type="ECO:0000256" key="6">
    <source>
        <dbReference type="ARBA" id="ARBA00023098"/>
    </source>
</evidence>
<dbReference type="GO" id="GO:0006633">
    <property type="term" value="P:fatty acid biosynthetic process"/>
    <property type="evidence" value="ECO:0007669"/>
    <property type="project" value="UniProtKB-UniRule"/>
</dbReference>
<keyword evidence="4 8" id="KW-0276">Fatty acid metabolism</keyword>
<keyword evidence="8" id="KW-0963">Cytoplasm</keyword>
<dbReference type="HOGENOM" id="CLU_089696_0_1_11"/>
<keyword evidence="1 8" id="KW-0444">Lipid biosynthesis</keyword>
<proteinExistence type="inferred from homology"/>
<dbReference type="GO" id="GO:0005737">
    <property type="term" value="C:cytoplasm"/>
    <property type="evidence" value="ECO:0007669"/>
    <property type="project" value="UniProtKB-SubCell"/>
</dbReference>
<feature type="binding site" evidence="8">
    <location>
        <position position="61"/>
    </location>
    <ligand>
        <name>Mg(2+)</name>
        <dbReference type="ChEBI" id="CHEBI:18420"/>
    </ligand>
</feature>
<dbReference type="PATRIC" id="fig|1156913.3.peg.3393"/>
<dbReference type="AlphaFoldDB" id="R4T0J1"/>
<organism evidence="10 11">
    <name type="scientific">Amycolatopsis keratiniphila</name>
    <dbReference type="NCBI Taxonomy" id="129921"/>
    <lineage>
        <taxon>Bacteria</taxon>
        <taxon>Bacillati</taxon>
        <taxon>Actinomycetota</taxon>
        <taxon>Actinomycetes</taxon>
        <taxon>Pseudonocardiales</taxon>
        <taxon>Pseudonocardiaceae</taxon>
        <taxon>Amycolatopsis</taxon>
        <taxon>Amycolatopsis japonica group</taxon>
    </lineage>
</organism>
<dbReference type="InterPro" id="IPR004568">
    <property type="entry name" value="Ppantetheine-prot_Trfase_dom"/>
</dbReference>
<dbReference type="HAMAP" id="MF_00101">
    <property type="entry name" value="AcpS"/>
    <property type="match status" value="1"/>
</dbReference>
<dbReference type="Gene3D" id="3.90.470.20">
    <property type="entry name" value="4'-phosphopantetheinyl transferase domain"/>
    <property type="match status" value="1"/>
</dbReference>
<comment type="subcellular location">
    <subcellularLocation>
        <location evidence="8">Cytoplasm</location>
    </subcellularLocation>
</comment>
<accession>R4T0J1</accession>
<evidence type="ECO:0000256" key="8">
    <source>
        <dbReference type="HAMAP-Rule" id="MF_00101"/>
    </source>
</evidence>
<evidence type="ECO:0000256" key="2">
    <source>
        <dbReference type="ARBA" id="ARBA00022679"/>
    </source>
</evidence>
<keyword evidence="7 8" id="KW-0275">Fatty acid biosynthesis</keyword>
<sequence length="129" mass="13571">MTMPARRIGIDVVPLSRVRELVAQDAESALRRMLSAAELLSSSTPDGPDLAGIAGRLAAKEAVFKLFHVGGQPVPWLSTEVLKSDGGWPVVRLTGRAARLAREAGLGEIEISITHDDAYAIAVAVSAAD</sequence>
<keyword evidence="2 8" id="KW-0808">Transferase</keyword>
<comment type="similarity">
    <text evidence="8">Belongs to the P-Pant transferase superfamily. AcpS family.</text>
</comment>
<evidence type="ECO:0000256" key="3">
    <source>
        <dbReference type="ARBA" id="ARBA00022723"/>
    </source>
</evidence>
<evidence type="ECO:0000256" key="1">
    <source>
        <dbReference type="ARBA" id="ARBA00022516"/>
    </source>
</evidence>
<keyword evidence="11" id="KW-1185">Reference proteome</keyword>
<dbReference type="InterPro" id="IPR002582">
    <property type="entry name" value="ACPS"/>
</dbReference>
<keyword evidence="3 8" id="KW-0479">Metal-binding</keyword>
<evidence type="ECO:0000313" key="10">
    <source>
        <dbReference type="EMBL" id="AGM05896.1"/>
    </source>
</evidence>
<keyword evidence="6 8" id="KW-0443">Lipid metabolism</keyword>
<dbReference type="NCBIfam" id="TIGR00556">
    <property type="entry name" value="pantethn_trn"/>
    <property type="match status" value="1"/>
</dbReference>
<reference evidence="10 11" key="1">
    <citation type="journal article" date="2013" name="BMC Genomics">
        <title>ContigScape: a Cytoscape plugin facilitating microbial genome gap closing.</title>
        <authorList>
            <person name="Tang B."/>
            <person name="Wang Q."/>
            <person name="Yang M."/>
            <person name="Xie F."/>
            <person name="Zhu Y."/>
            <person name="Zhuo Y."/>
            <person name="Wang S."/>
            <person name="Gao H."/>
            <person name="Ding X."/>
            <person name="Zhang L."/>
            <person name="Zhao G."/>
            <person name="Zheng H."/>
        </authorList>
    </citation>
    <scope>NUCLEOTIDE SEQUENCE [LARGE SCALE GENOMIC DNA]</scope>
    <source>
        <strain evidence="10 11">HCCB10007</strain>
    </source>
</reference>
<gene>
    <name evidence="8 10" type="primary">acpS</name>
    <name evidence="10" type="ORF">AORI_3311</name>
</gene>
<dbReference type="GO" id="GO:0008897">
    <property type="term" value="F:holo-[acyl-carrier-protein] synthase activity"/>
    <property type="evidence" value="ECO:0007669"/>
    <property type="project" value="UniProtKB-UniRule"/>
</dbReference>
<dbReference type="Proteomes" id="UP000013968">
    <property type="component" value="Chromosome"/>
</dbReference>
<dbReference type="GO" id="GO:0000287">
    <property type="term" value="F:magnesium ion binding"/>
    <property type="evidence" value="ECO:0007669"/>
    <property type="project" value="UniProtKB-UniRule"/>
</dbReference>
<name>R4T0J1_9PSEU</name>
<dbReference type="SUPFAM" id="SSF56214">
    <property type="entry name" value="4'-phosphopantetheinyl transferase"/>
    <property type="match status" value="1"/>
</dbReference>
<dbReference type="Pfam" id="PF01648">
    <property type="entry name" value="ACPS"/>
    <property type="match status" value="1"/>
</dbReference>
<dbReference type="KEGG" id="aoi:AORI_3311"/>
<feature type="binding site" evidence="8">
    <location>
        <position position="11"/>
    </location>
    <ligand>
        <name>Mg(2+)</name>
        <dbReference type="ChEBI" id="CHEBI:18420"/>
    </ligand>
</feature>
<comment type="catalytic activity">
    <reaction evidence="8">
        <text>apo-[ACP] + CoA = holo-[ACP] + adenosine 3',5'-bisphosphate + H(+)</text>
        <dbReference type="Rhea" id="RHEA:12068"/>
        <dbReference type="Rhea" id="RHEA-COMP:9685"/>
        <dbReference type="Rhea" id="RHEA-COMP:9690"/>
        <dbReference type="ChEBI" id="CHEBI:15378"/>
        <dbReference type="ChEBI" id="CHEBI:29999"/>
        <dbReference type="ChEBI" id="CHEBI:57287"/>
        <dbReference type="ChEBI" id="CHEBI:58343"/>
        <dbReference type="ChEBI" id="CHEBI:64479"/>
        <dbReference type="EC" id="2.7.8.7"/>
    </reaction>
</comment>
<dbReference type="InterPro" id="IPR008278">
    <property type="entry name" value="4-PPantetheinyl_Trfase_dom"/>
</dbReference>
<evidence type="ECO:0000259" key="9">
    <source>
        <dbReference type="Pfam" id="PF01648"/>
    </source>
</evidence>
<comment type="function">
    <text evidence="8">Transfers the 4'-phosphopantetheine moiety from coenzyme A to a Ser of acyl-carrier-protein.</text>
</comment>
<dbReference type="EC" id="2.7.8.7" evidence="8"/>
<evidence type="ECO:0000256" key="4">
    <source>
        <dbReference type="ARBA" id="ARBA00022832"/>
    </source>
</evidence>
<comment type="cofactor">
    <cofactor evidence="8">
        <name>Mg(2+)</name>
        <dbReference type="ChEBI" id="CHEBI:18420"/>
    </cofactor>
</comment>
<dbReference type="InterPro" id="IPR037143">
    <property type="entry name" value="4-PPantetheinyl_Trfase_dom_sf"/>
</dbReference>
<evidence type="ECO:0000313" key="11">
    <source>
        <dbReference type="Proteomes" id="UP000013968"/>
    </source>
</evidence>
<evidence type="ECO:0000256" key="7">
    <source>
        <dbReference type="ARBA" id="ARBA00023160"/>
    </source>
</evidence>
<dbReference type="EMBL" id="CP003410">
    <property type="protein sequence ID" value="AGM05896.1"/>
    <property type="molecule type" value="Genomic_DNA"/>
</dbReference>
<protein>
    <recommendedName>
        <fullName evidence="8">Holo-[acyl-carrier-protein] synthase</fullName>
        <shortName evidence="8">Holo-ACP synthase</shortName>
        <ecNumber evidence="8">2.7.8.7</ecNumber>
    </recommendedName>
    <alternativeName>
        <fullName evidence="8">4'-phosphopantetheinyl transferase AcpS</fullName>
    </alternativeName>
</protein>
<feature type="domain" description="4'-phosphopantetheinyl transferase" evidence="9">
    <location>
        <begin position="7"/>
        <end position="123"/>
    </location>
</feature>
<keyword evidence="5 8" id="KW-0460">Magnesium</keyword>
<evidence type="ECO:0000256" key="5">
    <source>
        <dbReference type="ARBA" id="ARBA00022842"/>
    </source>
</evidence>